<sequence>MLSSKITLFLVVILGLFFQVSMAQSATTFTTSAVAEAPTGAASDLDYIEWFDEDLDDGDFDDGEFHIEDEDYETDPGDDEVVLEGKKPGNKGGKGKKPKGYKGVKGRCNSNRICDVHDPPHNCKCTHPGLTCTCKVPYF</sequence>
<keyword evidence="2" id="KW-0732">Signal</keyword>
<feature type="compositionally biased region" description="Acidic residues" evidence="1">
    <location>
        <begin position="68"/>
        <end position="82"/>
    </location>
</feature>
<feature type="chain" id="PRO_5043826023" evidence="2">
    <location>
        <begin position="24"/>
        <end position="139"/>
    </location>
</feature>
<dbReference type="VEuPathDB" id="FungiDB:ATEG_01726"/>
<protein>
    <submittedName>
        <fullName evidence="3">Uncharacterized protein</fullName>
    </submittedName>
</protein>
<name>A0A5M3YS11_ASPTE</name>
<evidence type="ECO:0000256" key="1">
    <source>
        <dbReference type="SAM" id="MobiDB-lite"/>
    </source>
</evidence>
<evidence type="ECO:0000313" key="3">
    <source>
        <dbReference type="EMBL" id="GFF12726.1"/>
    </source>
</evidence>
<feature type="signal peptide" evidence="2">
    <location>
        <begin position="1"/>
        <end position="23"/>
    </location>
</feature>
<evidence type="ECO:0000313" key="4">
    <source>
        <dbReference type="Proteomes" id="UP000452235"/>
    </source>
</evidence>
<dbReference type="Proteomes" id="UP000452235">
    <property type="component" value="Unassembled WGS sequence"/>
</dbReference>
<feature type="region of interest" description="Disordered" evidence="1">
    <location>
        <begin position="68"/>
        <end position="104"/>
    </location>
</feature>
<keyword evidence="4" id="KW-1185">Reference proteome</keyword>
<organism evidence="3 4">
    <name type="scientific">Aspergillus terreus</name>
    <dbReference type="NCBI Taxonomy" id="33178"/>
    <lineage>
        <taxon>Eukaryota</taxon>
        <taxon>Fungi</taxon>
        <taxon>Dikarya</taxon>
        <taxon>Ascomycota</taxon>
        <taxon>Pezizomycotina</taxon>
        <taxon>Eurotiomycetes</taxon>
        <taxon>Eurotiomycetidae</taxon>
        <taxon>Eurotiales</taxon>
        <taxon>Aspergillaceae</taxon>
        <taxon>Aspergillus</taxon>
        <taxon>Aspergillus subgen. Circumdati</taxon>
    </lineage>
</organism>
<dbReference type="AlphaFoldDB" id="A0A5M3YS11"/>
<feature type="compositionally biased region" description="Basic residues" evidence="1">
    <location>
        <begin position="93"/>
        <end position="104"/>
    </location>
</feature>
<comment type="caution">
    <text evidence="3">The sequence shown here is derived from an EMBL/GenBank/DDBJ whole genome shotgun (WGS) entry which is preliminary data.</text>
</comment>
<dbReference type="EMBL" id="BLJY01000001">
    <property type="protein sequence ID" value="GFF12726.1"/>
    <property type="molecule type" value="Genomic_DNA"/>
</dbReference>
<proteinExistence type="predicted"/>
<reference evidence="3 4" key="1">
    <citation type="submission" date="2020-01" db="EMBL/GenBank/DDBJ databases">
        <title>Aspergillus terreus IFO 6365 whole genome shotgun sequence.</title>
        <authorList>
            <person name="Kanamasa S."/>
            <person name="Takahashi H."/>
        </authorList>
    </citation>
    <scope>NUCLEOTIDE SEQUENCE [LARGE SCALE GENOMIC DNA]</scope>
    <source>
        <strain evidence="3 4">IFO 6365</strain>
    </source>
</reference>
<evidence type="ECO:0000256" key="2">
    <source>
        <dbReference type="SAM" id="SignalP"/>
    </source>
</evidence>
<gene>
    <name evidence="3" type="ORF">ATEIFO6365_0001095000</name>
</gene>
<dbReference type="OrthoDB" id="10396249at2759"/>
<accession>A0A5M3YS11</accession>